<organism evidence="2">
    <name type="scientific">hydrothermal vent metagenome</name>
    <dbReference type="NCBI Taxonomy" id="652676"/>
    <lineage>
        <taxon>unclassified sequences</taxon>
        <taxon>metagenomes</taxon>
        <taxon>ecological metagenomes</taxon>
    </lineage>
</organism>
<keyword evidence="1" id="KW-1277">Toxin-antitoxin system</keyword>
<sequence length="94" mass="11018">MKINFSQKAHQNLDEVAAYIYAQSKSKAVTAKYIRKLREYIKLTLSDFPKIGRPAEEFGKNIRKLVFQRYSILYIIEPTHIDIIAIYKDNLPNI</sequence>
<dbReference type="EMBL" id="FPIB01000012">
    <property type="protein sequence ID" value="SFV90248.1"/>
    <property type="molecule type" value="Genomic_DNA"/>
</dbReference>
<name>A0A1W1E8J3_9ZZZZ</name>
<evidence type="ECO:0008006" key="3">
    <source>
        <dbReference type="Google" id="ProtNLM"/>
    </source>
</evidence>
<evidence type="ECO:0000313" key="2">
    <source>
        <dbReference type="EMBL" id="SFV90248.1"/>
    </source>
</evidence>
<dbReference type="InterPro" id="IPR007712">
    <property type="entry name" value="RelE/ParE_toxin"/>
</dbReference>
<dbReference type="Gene3D" id="3.30.2310.20">
    <property type="entry name" value="RelE-like"/>
    <property type="match status" value="1"/>
</dbReference>
<reference evidence="2" key="1">
    <citation type="submission" date="2016-10" db="EMBL/GenBank/DDBJ databases">
        <authorList>
            <person name="de Groot N.N."/>
        </authorList>
    </citation>
    <scope>NUCLEOTIDE SEQUENCE</scope>
</reference>
<dbReference type="AlphaFoldDB" id="A0A1W1E8J3"/>
<dbReference type="InterPro" id="IPR035093">
    <property type="entry name" value="RelE/ParE_toxin_dom_sf"/>
</dbReference>
<gene>
    <name evidence="2" type="ORF">MNB_SV-4-1086</name>
</gene>
<proteinExistence type="predicted"/>
<accession>A0A1W1E8J3</accession>
<evidence type="ECO:0000256" key="1">
    <source>
        <dbReference type="ARBA" id="ARBA00022649"/>
    </source>
</evidence>
<dbReference type="Pfam" id="PF05016">
    <property type="entry name" value="ParE_toxin"/>
    <property type="match status" value="1"/>
</dbReference>
<protein>
    <recommendedName>
        <fullName evidence="3">Death on curing protein, Doc toxin</fullName>
    </recommendedName>
</protein>